<accession>A0AAE9HYA4</accession>
<dbReference type="InterPro" id="IPR023214">
    <property type="entry name" value="HAD_sf"/>
</dbReference>
<dbReference type="SFLD" id="SFLDS00003">
    <property type="entry name" value="Haloacid_Dehalogenase"/>
    <property type="match status" value="1"/>
</dbReference>
<sequence length="232" mass="25386">MMFTMLAVEEGPERRFLVQGASAMSVAQVTPIFAVVFDAFDTLCEIGDPHHPFAELARASSRQVDARTALMTRPLGIRQAAEHLDSSGIDIAELEQRLQIELASIRLFDDTIPTLTELKRRGIKLAIASNLAAPYALPLLKLLPFQLDAYAWSFEIGYLKPQAEIFEWVTSRIGVPAAATLMVGDTYKADYVGALNAGLQARHLVRPPNSPSGGTMIQSLTEILDLHLAEQA</sequence>
<name>A0AAE9HYA4_9BURK</name>
<dbReference type="InterPro" id="IPR051828">
    <property type="entry name" value="HAD-like_hydrolase_domain"/>
</dbReference>
<dbReference type="PANTHER" id="PTHR46191:SF2">
    <property type="entry name" value="HALOACID DEHALOGENASE-LIKE HYDROLASE DOMAIN-CONTAINING PROTEIN 3"/>
    <property type="match status" value="1"/>
</dbReference>
<dbReference type="InterPro" id="IPR036412">
    <property type="entry name" value="HAD-like_sf"/>
</dbReference>
<dbReference type="AlphaFoldDB" id="A0AAE9HYA4"/>
<protein>
    <submittedName>
        <fullName evidence="1">HAD family hydrolase</fullName>
    </submittedName>
</protein>
<dbReference type="SFLD" id="SFLDG01129">
    <property type="entry name" value="C1.5:_HAD__Beta-PGM__Phosphata"/>
    <property type="match status" value="1"/>
</dbReference>
<dbReference type="Proteomes" id="UP001056132">
    <property type="component" value="Chromosome 1"/>
</dbReference>
<dbReference type="Pfam" id="PF00702">
    <property type="entry name" value="Hydrolase"/>
    <property type="match status" value="1"/>
</dbReference>
<dbReference type="NCBIfam" id="TIGR01549">
    <property type="entry name" value="HAD-SF-IA-v1"/>
    <property type="match status" value="1"/>
</dbReference>
<dbReference type="KEGG" id="ccam:M5D45_16220"/>
<dbReference type="EMBL" id="CP097330">
    <property type="protein sequence ID" value="URF04007.1"/>
    <property type="molecule type" value="Genomic_DNA"/>
</dbReference>
<evidence type="ECO:0000313" key="1">
    <source>
        <dbReference type="EMBL" id="URF04007.1"/>
    </source>
</evidence>
<dbReference type="PRINTS" id="PR00413">
    <property type="entry name" value="HADHALOGNASE"/>
</dbReference>
<reference evidence="1" key="2">
    <citation type="submission" date="2022-05" db="EMBL/GenBank/DDBJ databases">
        <authorList>
            <person name="Kunte H.-J."/>
        </authorList>
    </citation>
    <scope>NUCLEOTIDE SEQUENCE</scope>
    <source>
        <strain evidence="1">G5</strain>
    </source>
</reference>
<dbReference type="Gene3D" id="3.40.50.1000">
    <property type="entry name" value="HAD superfamily/HAD-like"/>
    <property type="match status" value="1"/>
</dbReference>
<reference evidence="1" key="1">
    <citation type="journal article" date="2022" name="Microbiol. Resour. Announc.">
        <title>Genome Sequence of Cupriavidus campinensis Strain G5, a Member of a Bacterial Consortium Capable of Polyethylene Degradation.</title>
        <authorList>
            <person name="Schneider B."/>
            <person name="Pfeiffer F."/>
            <person name="Dyall-Smith M."/>
            <person name="Kunte H.J."/>
        </authorList>
    </citation>
    <scope>NUCLEOTIDE SEQUENCE</scope>
    <source>
        <strain evidence="1">G5</strain>
    </source>
</reference>
<dbReference type="GO" id="GO:0016787">
    <property type="term" value="F:hydrolase activity"/>
    <property type="evidence" value="ECO:0007669"/>
    <property type="project" value="UniProtKB-KW"/>
</dbReference>
<dbReference type="PANTHER" id="PTHR46191">
    <property type="match status" value="1"/>
</dbReference>
<proteinExistence type="predicted"/>
<dbReference type="RefSeq" id="WP_149137186.1">
    <property type="nucleotide sequence ID" value="NZ_CP097330.1"/>
</dbReference>
<organism evidence="1 2">
    <name type="scientific">Cupriavidus campinensis</name>
    <dbReference type="NCBI Taxonomy" id="151783"/>
    <lineage>
        <taxon>Bacteria</taxon>
        <taxon>Pseudomonadati</taxon>
        <taxon>Pseudomonadota</taxon>
        <taxon>Betaproteobacteria</taxon>
        <taxon>Burkholderiales</taxon>
        <taxon>Burkholderiaceae</taxon>
        <taxon>Cupriavidus</taxon>
    </lineage>
</organism>
<dbReference type="InterPro" id="IPR006439">
    <property type="entry name" value="HAD-SF_hydro_IA"/>
</dbReference>
<dbReference type="SUPFAM" id="SSF56784">
    <property type="entry name" value="HAD-like"/>
    <property type="match status" value="1"/>
</dbReference>
<evidence type="ECO:0000313" key="2">
    <source>
        <dbReference type="Proteomes" id="UP001056132"/>
    </source>
</evidence>
<keyword evidence="1" id="KW-0378">Hydrolase</keyword>
<gene>
    <name evidence="1" type="ORF">M5D45_16220</name>
</gene>